<dbReference type="Proteomes" id="UP000054423">
    <property type="component" value="Unassembled WGS sequence"/>
</dbReference>
<reference evidence="1" key="1">
    <citation type="submission" date="2013-11" db="EMBL/GenBank/DDBJ databases">
        <title>The Genome Sequence of Phytophthora parasitica CHvinca01.</title>
        <authorList>
            <consortium name="The Broad Institute Genomics Platform"/>
            <person name="Russ C."/>
            <person name="Tyler B."/>
            <person name="Panabieres F."/>
            <person name="Shan W."/>
            <person name="Tripathy S."/>
            <person name="Grunwald N."/>
            <person name="Machado M."/>
            <person name="Johnson C.S."/>
            <person name="Arredondo F."/>
            <person name="Hong C."/>
            <person name="Coffey M."/>
            <person name="Young S.K."/>
            <person name="Zeng Q."/>
            <person name="Gargeya S."/>
            <person name="Fitzgerald M."/>
            <person name="Abouelleil A."/>
            <person name="Alvarado L."/>
            <person name="Chapman S.B."/>
            <person name="Gainer-Dewar J."/>
            <person name="Goldberg J."/>
            <person name="Griggs A."/>
            <person name="Gujja S."/>
            <person name="Hansen M."/>
            <person name="Howarth C."/>
            <person name="Imamovic A."/>
            <person name="Ireland A."/>
            <person name="Larimer J."/>
            <person name="McCowan C."/>
            <person name="Murphy C."/>
            <person name="Pearson M."/>
            <person name="Poon T.W."/>
            <person name="Priest M."/>
            <person name="Roberts A."/>
            <person name="Saif S."/>
            <person name="Shea T."/>
            <person name="Sykes S."/>
            <person name="Wortman J."/>
            <person name="Nusbaum C."/>
            <person name="Birren B."/>
        </authorList>
    </citation>
    <scope>NUCLEOTIDE SEQUENCE [LARGE SCALE GENOMIC DNA]</scope>
    <source>
        <strain evidence="1">CHvinca01</strain>
    </source>
</reference>
<evidence type="ECO:0000313" key="1">
    <source>
        <dbReference type="EMBL" id="ETL84757.1"/>
    </source>
</evidence>
<protein>
    <submittedName>
        <fullName evidence="1">Uncharacterized protein</fullName>
    </submittedName>
</protein>
<accession>W2KI93</accession>
<proteinExistence type="predicted"/>
<gene>
    <name evidence="1" type="ORF">L917_15523</name>
</gene>
<dbReference type="OrthoDB" id="104218at2759"/>
<dbReference type="AlphaFoldDB" id="W2KI93"/>
<sequence length="116" mass="12740">MASAFDPHAFAVAMELANQLSSDGAFVDELDNAKSDEFVDISCDDVERDPVLDSDGVQVFRESIPDSVCIDTPVLNAAEYTKEATIVHGLKSSSSWWSLIEHMVDVSADDLLEMNW</sequence>
<dbReference type="VEuPathDB" id="FungiDB:PPTG_16305"/>
<name>W2KI93_PHYNI</name>
<dbReference type="EMBL" id="KI681742">
    <property type="protein sequence ID" value="ETL84757.1"/>
    <property type="molecule type" value="Genomic_DNA"/>
</dbReference>
<organism evidence="1">
    <name type="scientific">Phytophthora nicotianae</name>
    <name type="common">Potato buckeye rot agent</name>
    <name type="synonym">Phytophthora parasitica</name>
    <dbReference type="NCBI Taxonomy" id="4792"/>
    <lineage>
        <taxon>Eukaryota</taxon>
        <taxon>Sar</taxon>
        <taxon>Stramenopiles</taxon>
        <taxon>Oomycota</taxon>
        <taxon>Peronosporomycetes</taxon>
        <taxon>Peronosporales</taxon>
        <taxon>Peronosporaceae</taxon>
        <taxon>Phytophthora</taxon>
    </lineage>
</organism>